<keyword evidence="2" id="KW-1185">Reference proteome</keyword>
<accession>A0A2P5I8K0</accession>
<dbReference type="Proteomes" id="UP000094444">
    <property type="component" value="Unassembled WGS sequence"/>
</dbReference>
<gene>
    <name evidence="1" type="ORF">DHEL01_v202777</name>
</gene>
<dbReference type="EMBL" id="MAVT02000157">
    <property type="protein sequence ID" value="POS78818.1"/>
    <property type="molecule type" value="Genomic_DNA"/>
</dbReference>
<comment type="caution">
    <text evidence="1">The sequence shown here is derived from an EMBL/GenBank/DDBJ whole genome shotgun (WGS) entry which is preliminary data.</text>
</comment>
<reference evidence="1" key="1">
    <citation type="submission" date="2017-09" db="EMBL/GenBank/DDBJ databases">
        <title>Polyketide synthases of a Diaporthe helianthi virulent isolate.</title>
        <authorList>
            <person name="Baroncelli R."/>
        </authorList>
    </citation>
    <scope>NUCLEOTIDE SEQUENCE [LARGE SCALE GENOMIC DNA]</scope>
    <source>
        <strain evidence="1">7/96</strain>
    </source>
</reference>
<proteinExistence type="predicted"/>
<protein>
    <submittedName>
        <fullName evidence="1">Uncharacterized protein</fullName>
    </submittedName>
</protein>
<organism evidence="1 2">
    <name type="scientific">Diaporthe helianthi</name>
    <dbReference type="NCBI Taxonomy" id="158607"/>
    <lineage>
        <taxon>Eukaryota</taxon>
        <taxon>Fungi</taxon>
        <taxon>Dikarya</taxon>
        <taxon>Ascomycota</taxon>
        <taxon>Pezizomycotina</taxon>
        <taxon>Sordariomycetes</taxon>
        <taxon>Sordariomycetidae</taxon>
        <taxon>Diaporthales</taxon>
        <taxon>Diaporthaceae</taxon>
        <taxon>Diaporthe</taxon>
    </lineage>
</organism>
<evidence type="ECO:0000313" key="1">
    <source>
        <dbReference type="EMBL" id="POS78818.1"/>
    </source>
</evidence>
<name>A0A2P5I8K0_DIAHE</name>
<sequence length="194" mass="21447">MAQGTIDPALLNIQPANNQDVSFREAARYPLRHSDGGGLIAHMLTAQLRLPAKFGGRDDGPILTCPILNDTGSTITCLYRSDWQQMNVNNIDIVSSTPVMLADGSVNNRDLITYEIRLISYAADGSIFAISDWLLDRAVLLDDPLPGSTFNRLSGDAIRRNLWFLTTPYNGNNVSAFRVLAILKPFKKELHSQM</sequence>
<dbReference type="InParanoid" id="A0A2P5I8K0"/>
<dbReference type="OrthoDB" id="5243439at2759"/>
<evidence type="ECO:0000313" key="2">
    <source>
        <dbReference type="Proteomes" id="UP000094444"/>
    </source>
</evidence>
<dbReference type="AlphaFoldDB" id="A0A2P5I8K0"/>